<evidence type="ECO:0000256" key="4">
    <source>
        <dbReference type="ARBA" id="ARBA00022640"/>
    </source>
</evidence>
<comment type="subcellular location">
    <subcellularLocation>
        <location evidence="1">Plastid</location>
        <location evidence="1">Chloroplast membrane</location>
        <topology evidence="1">Multi-pass membrane protein</topology>
    </subcellularLocation>
</comment>
<keyword evidence="6" id="KW-0809">Transit peptide</keyword>
<evidence type="ECO:0000256" key="7">
    <source>
        <dbReference type="ARBA" id="ARBA00022989"/>
    </source>
</evidence>
<reference evidence="9 10" key="1">
    <citation type="submission" date="2024-05" db="EMBL/GenBank/DDBJ databases">
        <title>Haplotype-resolved chromosome-level genome assembly of Huyou (Citrus changshanensis).</title>
        <authorList>
            <person name="Miao C."/>
            <person name="Chen W."/>
            <person name="Wu Y."/>
            <person name="Wang L."/>
            <person name="Zhao S."/>
            <person name="Grierson D."/>
            <person name="Xu C."/>
            <person name="Chen K."/>
        </authorList>
    </citation>
    <scope>NUCLEOTIDE SEQUENCE [LARGE SCALE GENOMIC DNA]</scope>
    <source>
        <strain evidence="9">01-14</strain>
        <tissue evidence="9">Leaf</tissue>
    </source>
</reference>
<comment type="similarity">
    <text evidence="2">Belongs to the RETICULATA family.</text>
</comment>
<evidence type="ECO:0000256" key="3">
    <source>
        <dbReference type="ARBA" id="ARBA00022528"/>
    </source>
</evidence>
<dbReference type="EMBL" id="JBCGBO010000003">
    <property type="protein sequence ID" value="KAK9214436.1"/>
    <property type="molecule type" value="Genomic_DNA"/>
</dbReference>
<evidence type="ECO:0000313" key="10">
    <source>
        <dbReference type="Proteomes" id="UP001428341"/>
    </source>
</evidence>
<keyword evidence="5" id="KW-0812">Transmembrane</keyword>
<evidence type="ECO:0000256" key="1">
    <source>
        <dbReference type="ARBA" id="ARBA00004508"/>
    </source>
</evidence>
<proteinExistence type="inferred from homology"/>
<dbReference type="Pfam" id="PF11891">
    <property type="entry name" value="RETICULATA-like"/>
    <property type="match status" value="1"/>
</dbReference>
<dbReference type="InterPro" id="IPR021825">
    <property type="entry name" value="RETICULATA-related"/>
</dbReference>
<sequence>MLDLSSDFLCIDCCCHRMLADPAFLYKLLLEQAATIGCTVLWELENHKESPVHKKSVIAVQILLYCLYVLDLHYSSTSQMDFLNVQLGERSRLAWLGVEADPLLQSYDLLKKAYNGAAQDVNGSTQKSPKWLISKNAIVSGLGLLGIKQGNVGSVEGEARAPKVRRKRIVRKKVTA</sequence>
<evidence type="ECO:0000256" key="5">
    <source>
        <dbReference type="ARBA" id="ARBA00022692"/>
    </source>
</evidence>
<evidence type="ECO:0000256" key="6">
    <source>
        <dbReference type="ARBA" id="ARBA00022946"/>
    </source>
</evidence>
<evidence type="ECO:0000256" key="8">
    <source>
        <dbReference type="ARBA" id="ARBA00023136"/>
    </source>
</evidence>
<evidence type="ECO:0000256" key="2">
    <source>
        <dbReference type="ARBA" id="ARBA00010793"/>
    </source>
</evidence>
<dbReference type="Proteomes" id="UP001428341">
    <property type="component" value="Unassembled WGS sequence"/>
</dbReference>
<organism evidence="9 10">
    <name type="scientific">Citrus x changshan-huyou</name>
    <dbReference type="NCBI Taxonomy" id="2935761"/>
    <lineage>
        <taxon>Eukaryota</taxon>
        <taxon>Viridiplantae</taxon>
        <taxon>Streptophyta</taxon>
        <taxon>Embryophyta</taxon>
        <taxon>Tracheophyta</taxon>
        <taxon>Spermatophyta</taxon>
        <taxon>Magnoliopsida</taxon>
        <taxon>eudicotyledons</taxon>
        <taxon>Gunneridae</taxon>
        <taxon>Pentapetalae</taxon>
        <taxon>rosids</taxon>
        <taxon>malvids</taxon>
        <taxon>Sapindales</taxon>
        <taxon>Rutaceae</taxon>
        <taxon>Aurantioideae</taxon>
        <taxon>Citrus</taxon>
    </lineage>
</organism>
<keyword evidence="4" id="KW-0934">Plastid</keyword>
<gene>
    <name evidence="9" type="ORF">WN944_006428</name>
</gene>
<keyword evidence="7" id="KW-1133">Transmembrane helix</keyword>
<dbReference type="AlphaFoldDB" id="A0AAP0MJ52"/>
<evidence type="ECO:0000313" key="9">
    <source>
        <dbReference type="EMBL" id="KAK9214436.1"/>
    </source>
</evidence>
<protein>
    <submittedName>
        <fullName evidence="9">Uncharacterized protein</fullName>
    </submittedName>
</protein>
<comment type="caution">
    <text evidence="9">The sequence shown here is derived from an EMBL/GenBank/DDBJ whole genome shotgun (WGS) entry which is preliminary data.</text>
</comment>
<dbReference type="GO" id="GO:0031969">
    <property type="term" value="C:chloroplast membrane"/>
    <property type="evidence" value="ECO:0007669"/>
    <property type="project" value="UniProtKB-SubCell"/>
</dbReference>
<keyword evidence="3" id="KW-0150">Chloroplast</keyword>
<keyword evidence="8" id="KW-0472">Membrane</keyword>
<accession>A0AAP0MJ52</accession>
<name>A0AAP0MJ52_9ROSI</name>
<keyword evidence="10" id="KW-1185">Reference proteome</keyword>